<feature type="transmembrane region" description="Helical" evidence="1">
    <location>
        <begin position="103"/>
        <end position="124"/>
    </location>
</feature>
<dbReference type="AlphaFoldDB" id="A0A080Z7W8"/>
<dbReference type="EMBL" id="ANJA01003548">
    <property type="protein sequence ID" value="ETO62729.1"/>
    <property type="molecule type" value="Genomic_DNA"/>
</dbReference>
<dbReference type="Proteomes" id="UP000028582">
    <property type="component" value="Unassembled WGS sequence"/>
</dbReference>
<comment type="caution">
    <text evidence="2">The sequence shown here is derived from an EMBL/GenBank/DDBJ whole genome shotgun (WGS) entry which is preliminary data.</text>
</comment>
<evidence type="ECO:0000256" key="1">
    <source>
        <dbReference type="SAM" id="Phobius"/>
    </source>
</evidence>
<proteinExistence type="predicted"/>
<accession>A0A080Z7W8</accession>
<evidence type="ECO:0000313" key="2">
    <source>
        <dbReference type="EMBL" id="ETO62729.1"/>
    </source>
</evidence>
<sequence length="137" mass="14903">MIPARTGAIAFTFAFIAIVLFSIPKTHTSNKKASSSCFAAMHHGVVCNAEWAVRNFAIIFYGILQRVGSIIALEATAPMSSTISFIVRMYTKALHFVGSIQQCYNTIIIVTGLLLTFGCCFIPYTTRSVLDASVNVL</sequence>
<gene>
    <name evidence="2" type="ORF">F444_19423</name>
</gene>
<keyword evidence="1" id="KW-1133">Transmembrane helix</keyword>
<feature type="transmembrane region" description="Helical" evidence="1">
    <location>
        <begin position="6"/>
        <end position="24"/>
    </location>
</feature>
<name>A0A080Z7W8_PHYNI</name>
<feature type="transmembrane region" description="Helical" evidence="1">
    <location>
        <begin position="70"/>
        <end position="91"/>
    </location>
</feature>
<keyword evidence="1" id="KW-0472">Membrane</keyword>
<reference evidence="2 3" key="1">
    <citation type="submission" date="2013-11" db="EMBL/GenBank/DDBJ databases">
        <title>The Genome Sequence of Phytophthora parasitica P1976.</title>
        <authorList>
            <consortium name="The Broad Institute Genomics Platform"/>
            <person name="Russ C."/>
            <person name="Tyler B."/>
            <person name="Panabieres F."/>
            <person name="Shan W."/>
            <person name="Tripathy S."/>
            <person name="Grunwald N."/>
            <person name="Machado M."/>
            <person name="Johnson C.S."/>
            <person name="Walker B."/>
            <person name="Young S."/>
            <person name="Zeng Q."/>
            <person name="Gargeya S."/>
            <person name="Fitzgerald M."/>
            <person name="Haas B."/>
            <person name="Abouelleil A."/>
            <person name="Allen A.W."/>
            <person name="Alvarado L."/>
            <person name="Arachchi H.M."/>
            <person name="Berlin A.M."/>
            <person name="Chapman S.B."/>
            <person name="Gainer-Dewar J."/>
            <person name="Goldberg J."/>
            <person name="Griggs A."/>
            <person name="Gujja S."/>
            <person name="Hansen M."/>
            <person name="Howarth C."/>
            <person name="Imamovic A."/>
            <person name="Ireland A."/>
            <person name="Larimer J."/>
            <person name="McCowan C."/>
            <person name="Murphy C."/>
            <person name="Pearson M."/>
            <person name="Poon T.W."/>
            <person name="Priest M."/>
            <person name="Roberts A."/>
            <person name="Saif S."/>
            <person name="Shea T."/>
            <person name="Sisk P."/>
            <person name="Sykes S."/>
            <person name="Wortman J."/>
            <person name="Nusbaum C."/>
            <person name="Birren B."/>
        </authorList>
    </citation>
    <scope>NUCLEOTIDE SEQUENCE [LARGE SCALE GENOMIC DNA]</scope>
    <source>
        <strain evidence="2 3">P1976</strain>
    </source>
</reference>
<keyword evidence="1" id="KW-0812">Transmembrane</keyword>
<evidence type="ECO:0000313" key="3">
    <source>
        <dbReference type="Proteomes" id="UP000028582"/>
    </source>
</evidence>
<organism evidence="2 3">
    <name type="scientific">Phytophthora nicotianae P1976</name>
    <dbReference type="NCBI Taxonomy" id="1317066"/>
    <lineage>
        <taxon>Eukaryota</taxon>
        <taxon>Sar</taxon>
        <taxon>Stramenopiles</taxon>
        <taxon>Oomycota</taxon>
        <taxon>Peronosporomycetes</taxon>
        <taxon>Peronosporales</taxon>
        <taxon>Peronosporaceae</taxon>
        <taxon>Phytophthora</taxon>
    </lineage>
</organism>
<protein>
    <submittedName>
        <fullName evidence="2">Uncharacterized protein</fullName>
    </submittedName>
</protein>